<dbReference type="GO" id="GO:0070402">
    <property type="term" value="F:NADPH binding"/>
    <property type="evidence" value="ECO:0007669"/>
    <property type="project" value="TreeGrafter"/>
</dbReference>
<dbReference type="AlphaFoldDB" id="A0A1S9RW79"/>
<dbReference type="CDD" id="cd05276">
    <property type="entry name" value="p53_inducible_oxidoreductase"/>
    <property type="match status" value="1"/>
</dbReference>
<accession>A0A1S9RW79</accession>
<name>A0A1S9RW79_PENBI</name>
<dbReference type="InterPro" id="IPR011032">
    <property type="entry name" value="GroES-like_sf"/>
</dbReference>
<dbReference type="EMBL" id="LJBN01000103">
    <property type="protein sequence ID" value="OOQ89755.1"/>
    <property type="molecule type" value="Genomic_DNA"/>
</dbReference>
<dbReference type="Gene3D" id="3.40.50.720">
    <property type="entry name" value="NAD(P)-binding Rossmann-like Domain"/>
    <property type="match status" value="1"/>
</dbReference>
<dbReference type="InterPro" id="IPR020843">
    <property type="entry name" value="ER"/>
</dbReference>
<dbReference type="SUPFAM" id="SSF69118">
    <property type="entry name" value="AhpD-like"/>
    <property type="match status" value="1"/>
</dbReference>
<keyword evidence="2" id="KW-0560">Oxidoreductase</keyword>
<dbReference type="Gene3D" id="3.90.180.10">
    <property type="entry name" value="Medium-chain alcohol dehydrogenases, catalytic domain"/>
    <property type="match status" value="1"/>
</dbReference>
<dbReference type="InterPro" id="IPR014189">
    <property type="entry name" value="Quinone_OxRdtase_PIG3"/>
</dbReference>
<evidence type="ECO:0000313" key="4">
    <source>
        <dbReference type="EMBL" id="OOQ89755.1"/>
    </source>
</evidence>
<dbReference type="SUPFAM" id="SSF51735">
    <property type="entry name" value="NAD(P)-binding Rossmann-fold domains"/>
    <property type="match status" value="1"/>
</dbReference>
<dbReference type="Proteomes" id="UP000190744">
    <property type="component" value="Unassembled WGS sequence"/>
</dbReference>
<evidence type="ECO:0000256" key="2">
    <source>
        <dbReference type="ARBA" id="ARBA00023002"/>
    </source>
</evidence>
<gene>
    <name evidence="4" type="ORF">PEBR_07217</name>
</gene>
<evidence type="ECO:0000259" key="3">
    <source>
        <dbReference type="SMART" id="SM00829"/>
    </source>
</evidence>
<dbReference type="PANTHER" id="PTHR48106">
    <property type="entry name" value="QUINONE OXIDOREDUCTASE PIG3-RELATED"/>
    <property type="match status" value="1"/>
</dbReference>
<dbReference type="Gene3D" id="1.20.1290.10">
    <property type="entry name" value="AhpD-like"/>
    <property type="match status" value="1"/>
</dbReference>
<dbReference type="Pfam" id="PF08240">
    <property type="entry name" value="ADH_N"/>
    <property type="match status" value="1"/>
</dbReference>
<dbReference type="InterPro" id="IPR013154">
    <property type="entry name" value="ADH-like_N"/>
</dbReference>
<dbReference type="GO" id="GO:0016651">
    <property type="term" value="F:oxidoreductase activity, acting on NAD(P)H"/>
    <property type="evidence" value="ECO:0007669"/>
    <property type="project" value="TreeGrafter"/>
</dbReference>
<dbReference type="InterPro" id="IPR029032">
    <property type="entry name" value="AhpD-like"/>
</dbReference>
<comment type="caution">
    <text evidence="4">The sequence shown here is derived from an EMBL/GenBank/DDBJ whole genome shotgun (WGS) entry which is preliminary data.</text>
</comment>
<dbReference type="Pfam" id="PF00107">
    <property type="entry name" value="ADH_zinc_N"/>
    <property type="match status" value="1"/>
</dbReference>
<dbReference type="InterPro" id="IPR036291">
    <property type="entry name" value="NAD(P)-bd_dom_sf"/>
</dbReference>
<dbReference type="PANTHER" id="PTHR48106:SF18">
    <property type="entry name" value="QUINONE OXIDOREDUCTASE PIG3"/>
    <property type="match status" value="1"/>
</dbReference>
<protein>
    <recommendedName>
        <fullName evidence="3">Enoyl reductase (ER) domain-containing protein</fullName>
    </recommendedName>
</protein>
<dbReference type="InterPro" id="IPR013149">
    <property type="entry name" value="ADH-like_C"/>
</dbReference>
<dbReference type="SMART" id="SM00829">
    <property type="entry name" value="PKS_ER"/>
    <property type="match status" value="1"/>
</dbReference>
<dbReference type="SUPFAM" id="SSF50129">
    <property type="entry name" value="GroES-like"/>
    <property type="match status" value="1"/>
</dbReference>
<organism evidence="4 5">
    <name type="scientific">Penicillium brasilianum</name>
    <dbReference type="NCBI Taxonomy" id="104259"/>
    <lineage>
        <taxon>Eukaryota</taxon>
        <taxon>Fungi</taxon>
        <taxon>Dikarya</taxon>
        <taxon>Ascomycota</taxon>
        <taxon>Pezizomycotina</taxon>
        <taxon>Eurotiomycetes</taxon>
        <taxon>Eurotiomycetidae</taxon>
        <taxon>Eurotiales</taxon>
        <taxon>Aspergillaceae</taxon>
        <taxon>Penicillium</taxon>
    </lineage>
</organism>
<dbReference type="NCBIfam" id="TIGR02824">
    <property type="entry name" value="quinone_pig3"/>
    <property type="match status" value="1"/>
</dbReference>
<evidence type="ECO:0000313" key="5">
    <source>
        <dbReference type="Proteomes" id="UP000190744"/>
    </source>
</evidence>
<sequence length="626" mass="69441">MANLEFLQKFREKAEKNAELTHNWYLSAAVALTACSAGSDVTELYQMLTMDLPTDQERMIQRRLKEAILKTSVLYGVPRSLQALLPLFDALTDEKIDTLSPRWSSRNEPNVNDSRKDCARRYFDTLWTAPDAQRMRDKLFKYQPDLYLLNLETIYELWISEDTILNPVETQMCNMAAIICSNAPQQATWHTKGLLRHGGTKEQAIFVHDLAREIAKAKGCATGDITPVGWKTGKDGLCPRTKGNNQCHFIPLVVLAAALPDGLPARLASPPPLLHQVMGMEFSSVSSKLIMHAVGIQGSKGPATSLFIEEVPTPTPKRDEILVRVKAFGLNRMDISQREGRYPVPPQAPPILGVEFSGVVHQIGDADDHNDQNRWEVGDEVFGLVYGGAYAEYVAVSRHMVIRKPSDWGWELAAAIPETWMTATQALFNIAHVQPGDRVLWHAGASTVSIAGIQLSIAAGASEVYASVGTDEKVQFTQKLGARRSFNYRMSDWVTGIRDATDQAGVDIIIDFIGKDYFAKNLDVAAKDGRVVILGMMSGSTIPGPMEIAPILRKRITISGSTLRGRDLKYQISVKEEMVRRALPGIARGQIQVPIERVFSWKDVSLAHQLMEANTSKGKIVCTIEW</sequence>
<reference evidence="5" key="1">
    <citation type="submission" date="2015-09" db="EMBL/GenBank/DDBJ databases">
        <authorList>
            <person name="Fill T.P."/>
            <person name="Baretta J.F."/>
            <person name="de Almeida L.G."/>
            <person name="Rocha M."/>
            <person name="de Souza D.H."/>
            <person name="Malavazi I."/>
            <person name="Cerdeira L.T."/>
            <person name="Hong H."/>
            <person name="Samborskyy M."/>
            <person name="de Vasconcelos A.T."/>
            <person name="Leadlay P."/>
            <person name="Rodrigues-Filho E."/>
        </authorList>
    </citation>
    <scope>NUCLEOTIDE SEQUENCE [LARGE SCALE GENOMIC DNA]</scope>
    <source>
        <strain evidence="5">LaBioMMi 136</strain>
    </source>
</reference>
<feature type="domain" description="Enoyl reductase (ER)" evidence="3">
    <location>
        <begin position="301"/>
        <end position="622"/>
    </location>
</feature>
<proteinExistence type="predicted"/>
<evidence type="ECO:0000256" key="1">
    <source>
        <dbReference type="ARBA" id="ARBA00022857"/>
    </source>
</evidence>
<keyword evidence="1" id="KW-0521">NADP</keyword>